<dbReference type="Pfam" id="PF02566">
    <property type="entry name" value="OsmC"/>
    <property type="match status" value="1"/>
</dbReference>
<dbReference type="Gene3D" id="3.30.300.20">
    <property type="match status" value="1"/>
</dbReference>
<dbReference type="PANTHER" id="PTHR39624:SF2">
    <property type="entry name" value="OSMC-LIKE PROTEIN"/>
    <property type="match status" value="1"/>
</dbReference>
<dbReference type="InterPro" id="IPR003718">
    <property type="entry name" value="OsmC/Ohr_fam"/>
</dbReference>
<dbReference type="OrthoDB" id="9789573at2"/>
<proteinExistence type="predicted"/>
<dbReference type="Proteomes" id="UP000219023">
    <property type="component" value="Unassembled WGS sequence"/>
</dbReference>
<gene>
    <name evidence="1" type="ORF">SAMN05421509_108173</name>
</gene>
<evidence type="ECO:0000313" key="1">
    <source>
        <dbReference type="EMBL" id="SOC57205.1"/>
    </source>
</evidence>
<protein>
    <submittedName>
        <fullName evidence="1">Putative redox protein</fullName>
    </submittedName>
</protein>
<reference evidence="1 2" key="1">
    <citation type="submission" date="2017-08" db="EMBL/GenBank/DDBJ databases">
        <authorList>
            <person name="de Groot N.N."/>
        </authorList>
    </citation>
    <scope>NUCLEOTIDE SEQUENCE [LARGE SCALE GENOMIC DNA]</scope>
    <source>
        <strain evidence="1 2">USBA 855</strain>
    </source>
</reference>
<organism evidence="1 2">
    <name type="scientific">Chromohalobacter canadensis</name>
    <dbReference type="NCBI Taxonomy" id="141389"/>
    <lineage>
        <taxon>Bacteria</taxon>
        <taxon>Pseudomonadati</taxon>
        <taxon>Pseudomonadota</taxon>
        <taxon>Gammaproteobacteria</taxon>
        <taxon>Oceanospirillales</taxon>
        <taxon>Halomonadaceae</taxon>
        <taxon>Chromohalobacter</taxon>
    </lineage>
</organism>
<evidence type="ECO:0000313" key="2">
    <source>
        <dbReference type="Proteomes" id="UP000219023"/>
    </source>
</evidence>
<dbReference type="AlphaFoldDB" id="A0A285VT22"/>
<dbReference type="InterPro" id="IPR015946">
    <property type="entry name" value="KH_dom-like_a/b"/>
</dbReference>
<dbReference type="SUPFAM" id="SSF82784">
    <property type="entry name" value="OsmC-like"/>
    <property type="match status" value="1"/>
</dbReference>
<dbReference type="InterPro" id="IPR036102">
    <property type="entry name" value="OsmC/Ohrsf"/>
</dbReference>
<name>A0A285VT22_9GAMM</name>
<sequence>MTITVITQRDGSLRQQATVKEFSALAVDAPREMGGDESAPDPHDYFDLSLGACKAMTALMYARRKQLPVETITATVERDASDEARGHYRLTVTLAFEGVDDPETLNRLLEIADRCPIQRLMTASEVDITTRPA</sequence>
<dbReference type="PANTHER" id="PTHR39624">
    <property type="entry name" value="PROTEIN INVOLVED IN RIMO-MEDIATED BETA-METHYLTHIOLATION OF RIBOSOMAL PROTEIN S12 YCAO"/>
    <property type="match status" value="1"/>
</dbReference>
<accession>A0A285VT22</accession>
<dbReference type="RefSeq" id="WP_097023729.1">
    <property type="nucleotide sequence ID" value="NZ_OBQJ01000008.1"/>
</dbReference>
<dbReference type="EMBL" id="OBQJ01000008">
    <property type="protein sequence ID" value="SOC57205.1"/>
    <property type="molecule type" value="Genomic_DNA"/>
</dbReference>